<comment type="caution">
    <text evidence="1">The sequence shown here is derived from an EMBL/GenBank/DDBJ whole genome shotgun (WGS) entry which is preliminary data.</text>
</comment>
<protein>
    <submittedName>
        <fullName evidence="1">Uncharacterized protein</fullName>
    </submittedName>
</protein>
<dbReference type="Gene3D" id="2.115.10.20">
    <property type="entry name" value="Glycosyl hydrolase domain, family 43"/>
    <property type="match status" value="1"/>
</dbReference>
<gene>
    <name evidence="1" type="ORF">ACG00X_20895</name>
</gene>
<keyword evidence="2" id="KW-1185">Reference proteome</keyword>
<organism evidence="1 2">
    <name type="scientific">Pelomonas nitida</name>
    <dbReference type="NCBI Taxonomy" id="3299027"/>
    <lineage>
        <taxon>Bacteria</taxon>
        <taxon>Pseudomonadati</taxon>
        <taxon>Pseudomonadota</taxon>
        <taxon>Betaproteobacteria</taxon>
        <taxon>Burkholderiales</taxon>
        <taxon>Sphaerotilaceae</taxon>
        <taxon>Roseateles</taxon>
    </lineage>
</organism>
<dbReference type="RefSeq" id="WP_394491150.1">
    <property type="nucleotide sequence ID" value="NZ_JBIGIA010000020.1"/>
</dbReference>
<dbReference type="SUPFAM" id="SSF75005">
    <property type="entry name" value="Arabinanase/levansucrase/invertase"/>
    <property type="match status" value="1"/>
</dbReference>
<dbReference type="InterPro" id="IPR023296">
    <property type="entry name" value="Glyco_hydro_beta-prop_sf"/>
</dbReference>
<proteinExistence type="predicted"/>
<dbReference type="EMBL" id="JBIGIA010000020">
    <property type="protein sequence ID" value="MFG6459300.1"/>
    <property type="molecule type" value="Genomic_DNA"/>
</dbReference>
<evidence type="ECO:0000313" key="2">
    <source>
        <dbReference type="Proteomes" id="UP001606305"/>
    </source>
</evidence>
<accession>A0ABW7GBQ9</accession>
<dbReference type="Proteomes" id="UP001606305">
    <property type="component" value="Unassembled WGS sequence"/>
</dbReference>
<name>A0ABW7GBQ9_9BURK</name>
<evidence type="ECO:0000313" key="1">
    <source>
        <dbReference type="EMBL" id="MFG6459300.1"/>
    </source>
</evidence>
<reference evidence="1 2" key="1">
    <citation type="submission" date="2024-09" db="EMBL/GenBank/DDBJ databases">
        <title>Novel species of the genus Pelomonas and Roseateles isolated from streams.</title>
        <authorList>
            <person name="Lu H."/>
        </authorList>
    </citation>
    <scope>NUCLEOTIDE SEQUENCE [LARGE SCALE GENOMIC DNA]</scope>
    <source>
        <strain evidence="1 2">BYS96W</strain>
    </source>
</reference>
<sequence length="76" mass="8818">MLSRPEFDWECRGFLVNEGPSMPQRHGRVFSSYSVSATDENYAMGLLWNPDRHTFVKPLRWNADGLPLFGQSSRRD</sequence>